<reference evidence="1" key="1">
    <citation type="submission" date="2023-07" db="EMBL/GenBank/DDBJ databases">
        <authorList>
            <consortium name="AG Swart"/>
            <person name="Singh M."/>
            <person name="Singh A."/>
            <person name="Seah K."/>
            <person name="Emmerich C."/>
        </authorList>
    </citation>
    <scope>NUCLEOTIDE SEQUENCE</scope>
    <source>
        <strain evidence="1">DP1</strain>
    </source>
</reference>
<dbReference type="AlphaFoldDB" id="A0AAD1XFH8"/>
<accession>A0AAD1XFH8</accession>
<evidence type="ECO:0000313" key="2">
    <source>
        <dbReference type="Proteomes" id="UP001295684"/>
    </source>
</evidence>
<dbReference type="EMBL" id="CAMPGE010011010">
    <property type="protein sequence ID" value="CAI2369852.1"/>
    <property type="molecule type" value="Genomic_DNA"/>
</dbReference>
<evidence type="ECO:0000313" key="1">
    <source>
        <dbReference type="EMBL" id="CAI2369852.1"/>
    </source>
</evidence>
<organism evidence="1 2">
    <name type="scientific">Euplotes crassus</name>
    <dbReference type="NCBI Taxonomy" id="5936"/>
    <lineage>
        <taxon>Eukaryota</taxon>
        <taxon>Sar</taxon>
        <taxon>Alveolata</taxon>
        <taxon>Ciliophora</taxon>
        <taxon>Intramacronucleata</taxon>
        <taxon>Spirotrichea</taxon>
        <taxon>Hypotrichia</taxon>
        <taxon>Euplotida</taxon>
        <taxon>Euplotidae</taxon>
        <taxon>Moneuplotes</taxon>
    </lineage>
</organism>
<sequence>MDELQQYNYLFNSPEEEEKDYLFDEPVNEFRDFEISEYAALDTPGLPHSSLISFEQYNKALEADKHFGMDLEENCSDCDKDCESKLLADLPTNDSNSYAYEAEQEEINAKKFLSSIGVLQKADDNDLFLIDEFAHLESFEHDDLENHEIRCDENFLPQFTKEDSEVRLNFEGLDNGTEEIDPKHKELLEEGLPLIPLENDKDSFTFMNSTSTAKQGNVSEICQESSPIRDQENLVGEHQAREQNPARELCKGGAKRKTTEFNHLLERKTFRMLRKYYKNSFEKFAAPINYKKKVKTMTTNQMDQLVNDYIQHEFDFLTRFFTGNDLAQLIICLKRIILSDRYNKAEKVVLELDFANTRDLFNKYSRKARNEWLKLPTNSLLLVHFYLKQGKNQCYSQKDVNAEKLHHQMRFLVSLSFEHLHPCFVEIFSDESCKIDTL</sequence>
<keyword evidence="2" id="KW-1185">Reference proteome</keyword>
<proteinExistence type="predicted"/>
<gene>
    <name evidence="1" type="ORF">ECRASSUSDP1_LOCUS11156</name>
</gene>
<protein>
    <submittedName>
        <fullName evidence="1">Uncharacterized protein</fullName>
    </submittedName>
</protein>
<name>A0AAD1XFH8_EUPCR</name>
<comment type="caution">
    <text evidence="1">The sequence shown here is derived from an EMBL/GenBank/DDBJ whole genome shotgun (WGS) entry which is preliminary data.</text>
</comment>
<dbReference type="Proteomes" id="UP001295684">
    <property type="component" value="Unassembled WGS sequence"/>
</dbReference>